<dbReference type="GO" id="GO:0005886">
    <property type="term" value="C:plasma membrane"/>
    <property type="evidence" value="ECO:0007669"/>
    <property type="project" value="TreeGrafter"/>
</dbReference>
<feature type="transmembrane region" description="Helical" evidence="7">
    <location>
        <begin position="792"/>
        <end position="813"/>
    </location>
</feature>
<feature type="transmembrane region" description="Helical" evidence="7">
    <location>
        <begin position="457"/>
        <end position="478"/>
    </location>
</feature>
<reference evidence="10" key="1">
    <citation type="submission" date="2016-05" db="UniProtKB">
        <authorList>
            <consortium name="WormBaseParasite"/>
        </authorList>
    </citation>
    <scope>IDENTIFICATION</scope>
</reference>
<proteinExistence type="inferred from homology"/>
<evidence type="ECO:0000256" key="6">
    <source>
        <dbReference type="ARBA" id="ARBA00023180"/>
    </source>
</evidence>
<evidence type="ECO:0000313" key="9">
    <source>
        <dbReference type="Proteomes" id="UP000036681"/>
    </source>
</evidence>
<dbReference type="SUPFAM" id="SSF82866">
    <property type="entry name" value="Multidrug efflux transporter AcrB transmembrane domain"/>
    <property type="match status" value="2"/>
</dbReference>
<dbReference type="Gene3D" id="1.20.1640.10">
    <property type="entry name" value="Multidrug efflux transporter AcrB transmembrane domain"/>
    <property type="match status" value="2"/>
</dbReference>
<dbReference type="GO" id="GO:0006897">
    <property type="term" value="P:endocytosis"/>
    <property type="evidence" value="ECO:0007669"/>
    <property type="project" value="TreeGrafter"/>
</dbReference>
<feature type="transmembrane region" description="Helical" evidence="7">
    <location>
        <begin position="893"/>
        <end position="918"/>
    </location>
</feature>
<dbReference type="Pfam" id="PF02460">
    <property type="entry name" value="Patched"/>
    <property type="match status" value="1"/>
</dbReference>
<dbReference type="InterPro" id="IPR051697">
    <property type="entry name" value="Patched_domain-protein"/>
</dbReference>
<feature type="domain" description="SSD" evidence="8">
    <location>
        <begin position="334"/>
        <end position="512"/>
    </location>
</feature>
<evidence type="ECO:0000313" key="10">
    <source>
        <dbReference type="WBParaSite" id="ALUE_0000746101-mRNA-1"/>
    </source>
</evidence>
<keyword evidence="9" id="KW-1185">Reference proteome</keyword>
<evidence type="ECO:0000259" key="8">
    <source>
        <dbReference type="PROSITE" id="PS50156"/>
    </source>
</evidence>
<feature type="transmembrane region" description="Helical" evidence="7">
    <location>
        <begin position="334"/>
        <end position="354"/>
    </location>
</feature>
<dbReference type="AlphaFoldDB" id="A0A0M3HWF1"/>
<evidence type="ECO:0000256" key="3">
    <source>
        <dbReference type="ARBA" id="ARBA00022692"/>
    </source>
</evidence>
<evidence type="ECO:0000256" key="7">
    <source>
        <dbReference type="SAM" id="Phobius"/>
    </source>
</evidence>
<dbReference type="PROSITE" id="PS50156">
    <property type="entry name" value="SSD"/>
    <property type="match status" value="1"/>
</dbReference>
<dbReference type="PANTHER" id="PTHR10796">
    <property type="entry name" value="PATCHED-RELATED"/>
    <property type="match status" value="1"/>
</dbReference>
<dbReference type="PANTHER" id="PTHR10796:SF104">
    <property type="entry name" value="SSD DOMAIN-CONTAINING PROTEIN"/>
    <property type="match status" value="1"/>
</dbReference>
<evidence type="ECO:0000256" key="4">
    <source>
        <dbReference type="ARBA" id="ARBA00022989"/>
    </source>
</evidence>
<dbReference type="InterPro" id="IPR003392">
    <property type="entry name" value="PTHD_SSD"/>
</dbReference>
<comment type="similarity">
    <text evidence="2">Belongs to the patched family.</text>
</comment>
<protein>
    <submittedName>
        <fullName evidence="10">SSD domain-containing protein</fullName>
    </submittedName>
</protein>
<feature type="transmembrane region" description="Helical" evidence="7">
    <location>
        <begin position="81"/>
        <end position="100"/>
    </location>
</feature>
<evidence type="ECO:0000256" key="1">
    <source>
        <dbReference type="ARBA" id="ARBA00004141"/>
    </source>
</evidence>
<feature type="transmembrane region" description="Helical" evidence="7">
    <location>
        <begin position="490"/>
        <end position="512"/>
    </location>
</feature>
<feature type="transmembrane region" description="Helical" evidence="7">
    <location>
        <begin position="366"/>
        <end position="388"/>
    </location>
</feature>
<keyword evidence="5 7" id="KW-0472">Membrane</keyword>
<dbReference type="GO" id="GO:0018996">
    <property type="term" value="P:molting cycle, collagen and cuticulin-based cuticle"/>
    <property type="evidence" value="ECO:0007669"/>
    <property type="project" value="TreeGrafter"/>
</dbReference>
<feature type="transmembrane region" description="Helical" evidence="7">
    <location>
        <begin position="766"/>
        <end position="785"/>
    </location>
</feature>
<name>A0A0M3HWF1_ASCLU</name>
<dbReference type="InterPro" id="IPR000731">
    <property type="entry name" value="SSD"/>
</dbReference>
<keyword evidence="6" id="KW-0325">Glycoprotein</keyword>
<keyword evidence="3 7" id="KW-0812">Transmembrane</keyword>
<sequence length="957" mass="107724">MVMKACKAGVCTHEILRCTLQQQTSSIVPPIPSVPRVILHRAAVHCQTHTLWMTAITTLSEHWIANLFYWIGYSIGQRPGAYFLACFVSTALTAFGNIYARESSRTKDFVPLDAPSRIEIAEAEHFFGINGGQMFRINVVAFATDNGSLARTDYALQMIDFLETSTEVIRISYDSVPLNESSALTEAQSNKTANVTYRNQTELIAVKRTYGFRNFCEPYCDINAPLTILLKAFLLGNDALEYPISRIFGVELNIANNVYSVERNETTGYITGFRKAMVVYLLVLPKGDNRFGIRWEEELHRNAENYNKLKLMIWSGRLIEAEAREVGLRTAPSIVITIILLGAFFMLTSFRQAFAYQAISSKPWEALFELAIPLLGIVSTFGILSLLGEEYHSMLVATLFLLLAVCTDDGFIMLRAWDYALHYENEVNAAYLAKATTTGLKQSQMCVERRTGYMLKLSGPAITITTLTNALSFGIGIFSRTPAIRTFSLYTTVAIMVCFFYQVVLYSAALTISARRENARVRSFLCCCKSSNPKRREWIVELNKFYDKVVIKWVDMITWKYMKVITALILIVYWGGAAHGISRIRADLTADKLALPDSVFIVYQREQDKAWAEMQRLTVFITKPSNLLHPGEMAKVQRLVNDFESASYSYGPSSTLFWLPSYMEFISEISGCFTYTELPEFLNSAGFKHWRTLLHLNETACLAELPECIVEYAFTTGFTSVTRFYDRVPLLTEWRRIASRYPELGVLPYNDVNAFVDLSAKTHSTVQLSALASFVCISFACAIVIPRLVAVCVAVITVVSINIGVFGYLALIGVDLDPISMAAMLMAVGFSVDYTAHIGYHYYRIETRSAVERLRYTLQSMLWPMTQCALSTIIAMSPILLQPSYLSFVFSNTIFFVVGFSAFHSLVVLPVVLISLNVDGYNTKENTKIKLMSLARAVIIMLVRSRDVNKMSPDQRT</sequence>
<dbReference type="WBParaSite" id="ALUE_0000746101-mRNA-1">
    <property type="protein sequence ID" value="ALUE_0000746101-mRNA-1"/>
    <property type="gene ID" value="ALUE_0000746101"/>
</dbReference>
<dbReference type="Proteomes" id="UP000036681">
    <property type="component" value="Unplaced"/>
</dbReference>
<organism evidence="9 10">
    <name type="scientific">Ascaris lumbricoides</name>
    <name type="common">Giant roundworm</name>
    <dbReference type="NCBI Taxonomy" id="6252"/>
    <lineage>
        <taxon>Eukaryota</taxon>
        <taxon>Metazoa</taxon>
        <taxon>Ecdysozoa</taxon>
        <taxon>Nematoda</taxon>
        <taxon>Chromadorea</taxon>
        <taxon>Rhabditida</taxon>
        <taxon>Spirurina</taxon>
        <taxon>Ascaridomorpha</taxon>
        <taxon>Ascaridoidea</taxon>
        <taxon>Ascarididae</taxon>
        <taxon>Ascaris</taxon>
    </lineage>
</organism>
<dbReference type="GO" id="GO:0030659">
    <property type="term" value="C:cytoplasmic vesicle membrane"/>
    <property type="evidence" value="ECO:0007669"/>
    <property type="project" value="TreeGrafter"/>
</dbReference>
<evidence type="ECO:0000256" key="5">
    <source>
        <dbReference type="ARBA" id="ARBA00023136"/>
    </source>
</evidence>
<accession>A0A0M3HWF1</accession>
<feature type="transmembrane region" description="Helical" evidence="7">
    <location>
        <begin position="861"/>
        <end position="881"/>
    </location>
</feature>
<keyword evidence="4 7" id="KW-1133">Transmembrane helix</keyword>
<comment type="subcellular location">
    <subcellularLocation>
        <location evidence="1">Membrane</location>
        <topology evidence="1">Multi-pass membrane protein</topology>
    </subcellularLocation>
</comment>
<feature type="transmembrane region" description="Helical" evidence="7">
    <location>
        <begin position="819"/>
        <end position="840"/>
    </location>
</feature>
<feature type="transmembrane region" description="Helical" evidence="7">
    <location>
        <begin position="561"/>
        <end position="581"/>
    </location>
</feature>
<evidence type="ECO:0000256" key="2">
    <source>
        <dbReference type="ARBA" id="ARBA00005585"/>
    </source>
</evidence>